<keyword evidence="12" id="KW-0539">Nucleus</keyword>
<feature type="region of interest" description="Disordered" evidence="13">
    <location>
        <begin position="141"/>
        <end position="194"/>
    </location>
</feature>
<dbReference type="SUPFAM" id="SSF81301">
    <property type="entry name" value="Nucleotidyltransferase"/>
    <property type="match status" value="1"/>
</dbReference>
<dbReference type="SMART" id="SM00483">
    <property type="entry name" value="POLXc"/>
    <property type="match status" value="1"/>
</dbReference>
<keyword evidence="2" id="KW-0237">DNA synthesis</keyword>
<dbReference type="PRINTS" id="PR00870">
    <property type="entry name" value="DNAPOLXBETA"/>
</dbReference>
<dbReference type="GO" id="GO:0005634">
    <property type="term" value="C:nucleus"/>
    <property type="evidence" value="ECO:0007669"/>
    <property type="project" value="UniProtKB-SubCell"/>
</dbReference>
<dbReference type="Pfam" id="PF14791">
    <property type="entry name" value="DNA_pol_B_thumb"/>
    <property type="match status" value="1"/>
</dbReference>
<dbReference type="PROSITE" id="PS50172">
    <property type="entry name" value="BRCT"/>
    <property type="match status" value="1"/>
</dbReference>
<keyword evidence="6 12" id="KW-0227">DNA damage</keyword>
<dbReference type="InterPro" id="IPR002008">
    <property type="entry name" value="DNA_pol_X_beta-like"/>
</dbReference>
<feature type="region of interest" description="Disordered" evidence="13">
    <location>
        <begin position="1"/>
        <end position="31"/>
    </location>
</feature>
<dbReference type="EMBL" id="WHVB01000004">
    <property type="protein sequence ID" value="KAF8483774.1"/>
    <property type="molecule type" value="Genomic_DNA"/>
</dbReference>
<dbReference type="SUPFAM" id="SSF81585">
    <property type="entry name" value="PsbU/PolX domain-like"/>
    <property type="match status" value="1"/>
</dbReference>
<evidence type="ECO:0000313" key="16">
    <source>
        <dbReference type="Proteomes" id="UP000759537"/>
    </source>
</evidence>
<dbReference type="GO" id="GO:0003887">
    <property type="term" value="F:DNA-directed DNA polymerase activity"/>
    <property type="evidence" value="ECO:0007669"/>
    <property type="project" value="UniProtKB-UniRule"/>
</dbReference>
<dbReference type="InterPro" id="IPR028207">
    <property type="entry name" value="DNA_pol_B_palm_palm"/>
</dbReference>
<evidence type="ECO:0000256" key="5">
    <source>
        <dbReference type="ARBA" id="ARBA00022705"/>
    </source>
</evidence>
<keyword evidence="8" id="KW-0238">DNA-binding</keyword>
<evidence type="ECO:0000256" key="8">
    <source>
        <dbReference type="ARBA" id="ARBA00023125"/>
    </source>
</evidence>
<evidence type="ECO:0000256" key="13">
    <source>
        <dbReference type="SAM" id="MobiDB-lite"/>
    </source>
</evidence>
<dbReference type="SUPFAM" id="SSF47802">
    <property type="entry name" value="DNA polymerase beta, N-terminal domain-like"/>
    <property type="match status" value="1"/>
</dbReference>
<accession>A0A9P5N160</accession>
<feature type="compositionally biased region" description="Basic and acidic residues" evidence="13">
    <location>
        <begin position="141"/>
        <end position="156"/>
    </location>
</feature>
<dbReference type="EC" id="2.7.7.7" evidence="12"/>
<keyword evidence="5" id="KW-0235">DNA replication</keyword>
<dbReference type="Proteomes" id="UP000759537">
    <property type="component" value="Unassembled WGS sequence"/>
</dbReference>
<gene>
    <name evidence="15" type="ORF">DFH94DRAFT_819654</name>
</gene>
<organism evidence="15 16">
    <name type="scientific">Russula ochroleuca</name>
    <dbReference type="NCBI Taxonomy" id="152965"/>
    <lineage>
        <taxon>Eukaryota</taxon>
        <taxon>Fungi</taxon>
        <taxon>Dikarya</taxon>
        <taxon>Basidiomycota</taxon>
        <taxon>Agaricomycotina</taxon>
        <taxon>Agaricomycetes</taxon>
        <taxon>Russulales</taxon>
        <taxon>Russulaceae</taxon>
        <taxon>Russula</taxon>
    </lineage>
</organism>
<dbReference type="GO" id="GO:0016829">
    <property type="term" value="F:lyase activity"/>
    <property type="evidence" value="ECO:0007669"/>
    <property type="project" value="UniProtKB-KW"/>
</dbReference>
<dbReference type="InterPro" id="IPR002054">
    <property type="entry name" value="DNA-dir_DNA_pol_X"/>
</dbReference>
<evidence type="ECO:0000256" key="12">
    <source>
        <dbReference type="RuleBase" id="RU366014"/>
    </source>
</evidence>
<dbReference type="CDD" id="cd00141">
    <property type="entry name" value="NT_POLXc"/>
    <property type="match status" value="1"/>
</dbReference>
<dbReference type="InterPro" id="IPR043519">
    <property type="entry name" value="NT_sf"/>
</dbReference>
<dbReference type="PANTHER" id="PTHR11276:SF28">
    <property type="entry name" value="DNA POLYMERASE LAMBDA"/>
    <property type="match status" value="1"/>
</dbReference>
<sequence length="557" mass="61811">MASKRASSRSPSPALESAHNSPQCPSKRTKSAPGILASHRIFILQAKLSHTDISEIFDLADSADADVVGSPDEADIVITAIGMRKRLERHIDWNLAVSVELSLASKRKALVTPDWLRDSVAQGSSLPCADYAALPDLNLKEEEHQDEKRPSSKSESRFTSLHGSLPPARSQSPPRAAHADVTPPAFLLPPPVPPPDVELDHTAHLCCSRPSSLIYVNQPLCAALDVLRRSRALESNERSALSYGRAIASIKAFPRTITAKERGEVQKLPYIGAKISKMIDEYLFHGHIPEVEEMRQSERFKALSLFTTVYGIGPTTARTLYDRGLRSLRDLEAYYEVDTGFTPVENNESPDLNIRIALGLREELMLTIPRKEVEAIHATIMDHLNTVEPGCVSTIAGGYRRGKPESNDIDIIFTHPNAKSAKNLCGRLVERLRSAGLVTHVMHLSGFHEYDALRTAQWDSLEKALTVYRTPNNGQHRRVDLICALPETYWTAVVGWTGATMFQRDLRLAAKSVGLKFDSSGLTRRRDSRLTFPRSEKEIFDIIGIPWVNPTLRNTDA</sequence>
<dbReference type="Pfam" id="PF14792">
    <property type="entry name" value="DNA_pol_B_palm"/>
    <property type="match status" value="1"/>
</dbReference>
<name>A0A9P5N160_9AGAM</name>
<keyword evidence="16" id="KW-1185">Reference proteome</keyword>
<protein>
    <recommendedName>
        <fullName evidence="12">DNA polymerase</fullName>
        <ecNumber evidence="12">2.7.7.7</ecNumber>
    </recommendedName>
</protein>
<evidence type="ECO:0000256" key="10">
    <source>
        <dbReference type="ARBA" id="ARBA00023239"/>
    </source>
</evidence>
<dbReference type="PRINTS" id="PR00869">
    <property type="entry name" value="DNAPOLX"/>
</dbReference>
<evidence type="ECO:0000256" key="6">
    <source>
        <dbReference type="ARBA" id="ARBA00022763"/>
    </source>
</evidence>
<evidence type="ECO:0000256" key="1">
    <source>
        <dbReference type="ARBA" id="ARBA00008323"/>
    </source>
</evidence>
<dbReference type="Pfam" id="PF14716">
    <property type="entry name" value="HHH_8"/>
    <property type="match status" value="1"/>
</dbReference>
<dbReference type="Gene3D" id="1.10.150.20">
    <property type="entry name" value="5' to 3' exonuclease, C-terminal subdomain"/>
    <property type="match status" value="1"/>
</dbReference>
<evidence type="ECO:0000313" key="15">
    <source>
        <dbReference type="EMBL" id="KAF8483774.1"/>
    </source>
</evidence>
<evidence type="ECO:0000256" key="9">
    <source>
        <dbReference type="ARBA" id="ARBA00023204"/>
    </source>
</evidence>
<dbReference type="InterPro" id="IPR027421">
    <property type="entry name" value="DNA_pol_lamdba_lyase_dom_sf"/>
</dbReference>
<comment type="subcellular location">
    <subcellularLocation>
        <location evidence="12">Nucleus</location>
    </subcellularLocation>
</comment>
<comment type="catalytic activity">
    <reaction evidence="11 12">
        <text>DNA(n) + a 2'-deoxyribonucleoside 5'-triphosphate = DNA(n+1) + diphosphate</text>
        <dbReference type="Rhea" id="RHEA:22508"/>
        <dbReference type="Rhea" id="RHEA-COMP:17339"/>
        <dbReference type="Rhea" id="RHEA-COMP:17340"/>
        <dbReference type="ChEBI" id="CHEBI:33019"/>
        <dbReference type="ChEBI" id="CHEBI:61560"/>
        <dbReference type="ChEBI" id="CHEBI:173112"/>
        <dbReference type="EC" id="2.7.7.7"/>
    </reaction>
</comment>
<reference evidence="15" key="2">
    <citation type="journal article" date="2020" name="Nat. Commun.">
        <title>Large-scale genome sequencing of mycorrhizal fungi provides insights into the early evolution of symbiotic traits.</title>
        <authorList>
            <person name="Miyauchi S."/>
            <person name="Kiss E."/>
            <person name="Kuo A."/>
            <person name="Drula E."/>
            <person name="Kohler A."/>
            <person name="Sanchez-Garcia M."/>
            <person name="Morin E."/>
            <person name="Andreopoulos B."/>
            <person name="Barry K.W."/>
            <person name="Bonito G."/>
            <person name="Buee M."/>
            <person name="Carver A."/>
            <person name="Chen C."/>
            <person name="Cichocki N."/>
            <person name="Clum A."/>
            <person name="Culley D."/>
            <person name="Crous P.W."/>
            <person name="Fauchery L."/>
            <person name="Girlanda M."/>
            <person name="Hayes R.D."/>
            <person name="Keri Z."/>
            <person name="LaButti K."/>
            <person name="Lipzen A."/>
            <person name="Lombard V."/>
            <person name="Magnuson J."/>
            <person name="Maillard F."/>
            <person name="Murat C."/>
            <person name="Nolan M."/>
            <person name="Ohm R.A."/>
            <person name="Pangilinan J."/>
            <person name="Pereira M.F."/>
            <person name="Perotto S."/>
            <person name="Peter M."/>
            <person name="Pfister S."/>
            <person name="Riley R."/>
            <person name="Sitrit Y."/>
            <person name="Stielow J.B."/>
            <person name="Szollosi G."/>
            <person name="Zifcakova L."/>
            <person name="Stursova M."/>
            <person name="Spatafora J.W."/>
            <person name="Tedersoo L."/>
            <person name="Vaario L.M."/>
            <person name="Yamada A."/>
            <person name="Yan M."/>
            <person name="Wang P."/>
            <person name="Xu J."/>
            <person name="Bruns T."/>
            <person name="Baldrian P."/>
            <person name="Vilgalys R."/>
            <person name="Dunand C."/>
            <person name="Henrissat B."/>
            <person name="Grigoriev I.V."/>
            <person name="Hibbett D."/>
            <person name="Nagy L.G."/>
            <person name="Martin F.M."/>
        </authorList>
    </citation>
    <scope>NUCLEOTIDE SEQUENCE</scope>
    <source>
        <strain evidence="15">Prilba</strain>
    </source>
</reference>
<dbReference type="Gene3D" id="1.10.150.110">
    <property type="entry name" value="DNA polymerase beta, N-terminal domain-like"/>
    <property type="match status" value="1"/>
</dbReference>
<dbReference type="InterPro" id="IPR001357">
    <property type="entry name" value="BRCT_dom"/>
</dbReference>
<dbReference type="GO" id="GO:0003677">
    <property type="term" value="F:DNA binding"/>
    <property type="evidence" value="ECO:0007669"/>
    <property type="project" value="UniProtKB-UniRule"/>
</dbReference>
<keyword evidence="10" id="KW-0456">Lyase</keyword>
<evidence type="ECO:0000256" key="2">
    <source>
        <dbReference type="ARBA" id="ARBA00022634"/>
    </source>
</evidence>
<evidence type="ECO:0000259" key="14">
    <source>
        <dbReference type="PROSITE" id="PS50172"/>
    </source>
</evidence>
<dbReference type="GO" id="GO:0006260">
    <property type="term" value="P:DNA replication"/>
    <property type="evidence" value="ECO:0007669"/>
    <property type="project" value="UniProtKB-KW"/>
</dbReference>
<evidence type="ECO:0000256" key="3">
    <source>
        <dbReference type="ARBA" id="ARBA00022679"/>
    </source>
</evidence>
<dbReference type="InterPro" id="IPR018944">
    <property type="entry name" value="DNA_pol_lambd_fingers_domain"/>
</dbReference>
<reference evidence="15" key="1">
    <citation type="submission" date="2019-10" db="EMBL/GenBank/DDBJ databases">
        <authorList>
            <consortium name="DOE Joint Genome Institute"/>
            <person name="Kuo A."/>
            <person name="Miyauchi S."/>
            <person name="Kiss E."/>
            <person name="Drula E."/>
            <person name="Kohler A."/>
            <person name="Sanchez-Garcia M."/>
            <person name="Andreopoulos B."/>
            <person name="Barry K.W."/>
            <person name="Bonito G."/>
            <person name="Buee M."/>
            <person name="Carver A."/>
            <person name="Chen C."/>
            <person name="Cichocki N."/>
            <person name="Clum A."/>
            <person name="Culley D."/>
            <person name="Crous P.W."/>
            <person name="Fauchery L."/>
            <person name="Girlanda M."/>
            <person name="Hayes R."/>
            <person name="Keri Z."/>
            <person name="LaButti K."/>
            <person name="Lipzen A."/>
            <person name="Lombard V."/>
            <person name="Magnuson J."/>
            <person name="Maillard F."/>
            <person name="Morin E."/>
            <person name="Murat C."/>
            <person name="Nolan M."/>
            <person name="Ohm R."/>
            <person name="Pangilinan J."/>
            <person name="Pereira M."/>
            <person name="Perotto S."/>
            <person name="Peter M."/>
            <person name="Riley R."/>
            <person name="Sitrit Y."/>
            <person name="Stielow B."/>
            <person name="Szollosi G."/>
            <person name="Zifcakova L."/>
            <person name="Stursova M."/>
            <person name="Spatafora J.W."/>
            <person name="Tedersoo L."/>
            <person name="Vaario L.-M."/>
            <person name="Yamada A."/>
            <person name="Yan M."/>
            <person name="Wang P."/>
            <person name="Xu J."/>
            <person name="Bruns T."/>
            <person name="Baldrian P."/>
            <person name="Vilgalys R."/>
            <person name="Henrissat B."/>
            <person name="Grigoriev I.V."/>
            <person name="Hibbett D."/>
            <person name="Nagy L.G."/>
            <person name="Martin F.M."/>
        </authorList>
    </citation>
    <scope>NUCLEOTIDE SEQUENCE</scope>
    <source>
        <strain evidence="15">Prilba</strain>
    </source>
</reference>
<feature type="compositionally biased region" description="Low complexity" evidence="13">
    <location>
        <begin position="166"/>
        <end position="185"/>
    </location>
</feature>
<evidence type="ECO:0000256" key="7">
    <source>
        <dbReference type="ARBA" id="ARBA00022932"/>
    </source>
</evidence>
<dbReference type="InterPro" id="IPR019843">
    <property type="entry name" value="DNA_pol-X_BS"/>
</dbReference>
<dbReference type="AlphaFoldDB" id="A0A9P5N160"/>
<dbReference type="InterPro" id="IPR037160">
    <property type="entry name" value="DNA_Pol_thumb_sf"/>
</dbReference>
<keyword evidence="7 12" id="KW-0239">DNA-directed DNA polymerase</keyword>
<dbReference type="GO" id="GO:0006303">
    <property type="term" value="P:double-strand break repair via nonhomologous end joining"/>
    <property type="evidence" value="ECO:0007669"/>
    <property type="project" value="TreeGrafter"/>
</dbReference>
<dbReference type="Gene3D" id="3.30.210.10">
    <property type="entry name" value="DNA polymerase, thumb domain"/>
    <property type="match status" value="1"/>
</dbReference>
<evidence type="ECO:0000256" key="11">
    <source>
        <dbReference type="ARBA" id="ARBA00049244"/>
    </source>
</evidence>
<comment type="similarity">
    <text evidence="1 12">Belongs to the DNA polymerase type-X family.</text>
</comment>
<dbReference type="InterPro" id="IPR022312">
    <property type="entry name" value="DNA_pol_X"/>
</dbReference>
<dbReference type="PROSITE" id="PS00522">
    <property type="entry name" value="DNA_POLYMERASE_X"/>
    <property type="match status" value="1"/>
</dbReference>
<keyword evidence="9 12" id="KW-0234">DNA repair</keyword>
<evidence type="ECO:0000256" key="4">
    <source>
        <dbReference type="ARBA" id="ARBA00022695"/>
    </source>
</evidence>
<proteinExistence type="inferred from homology"/>
<feature type="compositionally biased region" description="Low complexity" evidence="13">
    <location>
        <begin position="1"/>
        <end position="18"/>
    </location>
</feature>
<dbReference type="GO" id="GO:0046872">
    <property type="term" value="F:metal ion binding"/>
    <property type="evidence" value="ECO:0007669"/>
    <property type="project" value="UniProtKB-UniRule"/>
</dbReference>
<dbReference type="OrthoDB" id="205514at2759"/>
<dbReference type="InterPro" id="IPR010996">
    <property type="entry name" value="HHH_MUS81"/>
</dbReference>
<keyword evidence="3 12" id="KW-0808">Transferase</keyword>
<comment type="caution">
    <text evidence="15">The sequence shown here is derived from an EMBL/GenBank/DDBJ whole genome shotgun (WGS) entry which is preliminary data.</text>
</comment>
<dbReference type="InterPro" id="IPR029398">
    <property type="entry name" value="PolB_thumb"/>
</dbReference>
<dbReference type="PANTHER" id="PTHR11276">
    <property type="entry name" value="DNA POLYMERASE TYPE-X FAMILY MEMBER"/>
    <property type="match status" value="1"/>
</dbReference>
<dbReference type="Gene3D" id="3.30.460.10">
    <property type="entry name" value="Beta Polymerase, domain 2"/>
    <property type="match status" value="1"/>
</dbReference>
<feature type="domain" description="BRCT" evidence="14">
    <location>
        <begin position="31"/>
        <end position="133"/>
    </location>
</feature>
<comment type="function">
    <text evidence="12">DNA polymerase that functions in several pathways of DNA repair. Involved in base excision repair (BER) responsible for repair of lesions that give rise to abasic (AP) sites in DNA. Also contributes to DNA double-strand break repair by non-homologous end joining and homologous recombination. Has both template-dependent and template-independent (terminal transferase) DNA polymerase activities. Has also a 5'-deoxyribose-5-phosphate lyase (dRP lyase) activity.</text>
</comment>
<keyword evidence="4 12" id="KW-0548">Nucleotidyltransferase</keyword>
<dbReference type="Pfam" id="PF10391">
    <property type="entry name" value="DNA_pol_lambd_f"/>
    <property type="match status" value="1"/>
</dbReference>